<protein>
    <submittedName>
        <fullName evidence="1">Uncharacterized protein</fullName>
    </submittedName>
</protein>
<sequence>MWDRVIFLSIRSVIRLAKVKKGTKLMEKDSAWKRLSVLARKSQYVRKTA</sequence>
<evidence type="ECO:0000313" key="1">
    <source>
        <dbReference type="EMBL" id="BCK01099.1"/>
    </source>
</evidence>
<reference evidence="1 2" key="1">
    <citation type="submission" date="2020-08" db="EMBL/GenBank/DDBJ databases">
        <title>Draft genome sequencing of an Anaerocolumna strain isolated from anoxic soil subjected to BSD treatment.</title>
        <authorList>
            <person name="Uek A."/>
            <person name="Tonouchi A."/>
        </authorList>
    </citation>
    <scope>NUCLEOTIDE SEQUENCE [LARGE SCALE GENOMIC DNA]</scope>
    <source>
        <strain evidence="1 2">CTTW</strain>
    </source>
</reference>
<keyword evidence="2" id="KW-1185">Reference proteome</keyword>
<gene>
    <name evidence="1" type="ORF">bsdcttw_41390</name>
</gene>
<dbReference type="EMBL" id="AP023368">
    <property type="protein sequence ID" value="BCK01099.1"/>
    <property type="molecule type" value="Genomic_DNA"/>
</dbReference>
<proteinExistence type="predicted"/>
<reference evidence="1 2" key="2">
    <citation type="submission" date="2020-08" db="EMBL/GenBank/DDBJ databases">
        <authorList>
            <person name="Ueki A."/>
            <person name="Tonouchi A."/>
        </authorList>
    </citation>
    <scope>NUCLEOTIDE SEQUENCE [LARGE SCALE GENOMIC DNA]</scope>
    <source>
        <strain evidence="1 2">CTTW</strain>
    </source>
</reference>
<dbReference type="KEGG" id="acht:bsdcttw_41390"/>
<name>A0A7I8DRR2_9FIRM</name>
<evidence type="ECO:0000313" key="2">
    <source>
        <dbReference type="Proteomes" id="UP000515703"/>
    </source>
</evidence>
<accession>A0A7I8DRR2</accession>
<dbReference type="Proteomes" id="UP000515703">
    <property type="component" value="Chromosome"/>
</dbReference>
<organism evidence="1 2">
    <name type="scientific">Anaerocolumna chitinilytica</name>
    <dbReference type="NCBI Taxonomy" id="1727145"/>
    <lineage>
        <taxon>Bacteria</taxon>
        <taxon>Bacillati</taxon>
        <taxon>Bacillota</taxon>
        <taxon>Clostridia</taxon>
        <taxon>Lachnospirales</taxon>
        <taxon>Lachnospiraceae</taxon>
        <taxon>Anaerocolumna</taxon>
    </lineage>
</organism>
<dbReference type="AlphaFoldDB" id="A0A7I8DRR2"/>